<name>A0A1D8NND6_YARLL</name>
<accession>A0A1D8NND6</accession>
<dbReference type="Proteomes" id="UP000182444">
    <property type="component" value="Chromosome 1F"/>
</dbReference>
<gene>
    <name evidence="2" type="ORF">YALI1_F18947g</name>
</gene>
<dbReference type="GeneID" id="2907996"/>
<feature type="region of interest" description="Disordered" evidence="1">
    <location>
        <begin position="47"/>
        <end position="85"/>
    </location>
</feature>
<feature type="compositionally biased region" description="Polar residues" evidence="1">
    <location>
        <begin position="62"/>
        <end position="82"/>
    </location>
</feature>
<dbReference type="RefSeq" id="XP_068139494.1">
    <property type="nucleotide sequence ID" value="XM_068283393.1"/>
</dbReference>
<dbReference type="VEuPathDB" id="FungiDB:YALI1_F18947g"/>
<dbReference type="SUPFAM" id="SSF53300">
    <property type="entry name" value="vWA-like"/>
    <property type="match status" value="1"/>
</dbReference>
<evidence type="ECO:0000313" key="3">
    <source>
        <dbReference type="Proteomes" id="UP000182444"/>
    </source>
</evidence>
<dbReference type="AlphaFoldDB" id="A0A1D8NND6"/>
<organism evidence="2 3">
    <name type="scientific">Yarrowia lipolytica</name>
    <name type="common">Candida lipolytica</name>
    <dbReference type="NCBI Taxonomy" id="4952"/>
    <lineage>
        <taxon>Eukaryota</taxon>
        <taxon>Fungi</taxon>
        <taxon>Dikarya</taxon>
        <taxon>Ascomycota</taxon>
        <taxon>Saccharomycotina</taxon>
        <taxon>Dipodascomycetes</taxon>
        <taxon>Dipodascales</taxon>
        <taxon>Dipodascales incertae sedis</taxon>
        <taxon>Yarrowia</taxon>
    </lineage>
</organism>
<sequence>MRVLQELPQEVENRENCDPTVTTPMPRILAGLKRLVGAETVAVHAEVHKQQSSADTEPSAYSKVSSVLVNPDSSPGTSVQSRDPNDKLFRDFERHTRAGATDIISIPSFTLVTAVDQLGARVPTKPGQGVTYQLKLSTCITVPEFPRVQTYIAIFIDNSASMSPTDFSRAIETAGRLYDSASALYPRLYVFNDHPRHVRIEHLHDTTQSTSAERDITGAVSAIFGDVLDGYDFESEVGSTMPRHVIVISSASLSIDSLLRRVQRLHIHTMCVTPGGFISRTPFLDSPGTCGWVMNTSPQSLSLFPLLLQCLQVGLVIEPLRNLRVSFESNGWEPIEDELIPCFYPGMYLERTVHYVLGMLPGDHVAQAPDGNNLGAVESLEAALGIYLIQTGLLTVSYEMSGVEGLIRREHPLYTKRFEFDDELEPRGTQPSECH</sequence>
<evidence type="ECO:0000256" key="1">
    <source>
        <dbReference type="SAM" id="MobiDB-lite"/>
    </source>
</evidence>
<proteinExistence type="predicted"/>
<protein>
    <recommendedName>
        <fullName evidence="4">VWFA domain-containing protein</fullName>
    </recommendedName>
</protein>
<dbReference type="EMBL" id="CP017558">
    <property type="protein sequence ID" value="AOW07160.1"/>
    <property type="molecule type" value="Genomic_DNA"/>
</dbReference>
<evidence type="ECO:0000313" key="2">
    <source>
        <dbReference type="EMBL" id="AOW07160.1"/>
    </source>
</evidence>
<dbReference type="VEuPathDB" id="FungiDB:YALI0_F14091g"/>
<dbReference type="InterPro" id="IPR036465">
    <property type="entry name" value="vWFA_dom_sf"/>
</dbReference>
<reference evidence="2 3" key="1">
    <citation type="journal article" date="2016" name="PLoS ONE">
        <title>Sequence Assembly of Yarrowia lipolytica Strain W29/CLIB89 Shows Transposable Element Diversity.</title>
        <authorList>
            <person name="Magnan C."/>
            <person name="Yu J."/>
            <person name="Chang I."/>
            <person name="Jahn E."/>
            <person name="Kanomata Y."/>
            <person name="Wu J."/>
            <person name="Zeller M."/>
            <person name="Oakes M."/>
            <person name="Baldi P."/>
            <person name="Sandmeyer S."/>
        </authorList>
    </citation>
    <scope>NUCLEOTIDE SEQUENCE [LARGE SCALE GENOMIC DNA]</scope>
    <source>
        <strain evidence="3">CLIB89(W29)</strain>
    </source>
</reference>
<evidence type="ECO:0008006" key="4">
    <source>
        <dbReference type="Google" id="ProtNLM"/>
    </source>
</evidence>